<reference evidence="15" key="1">
    <citation type="journal article" date="2021" name="PeerJ">
        <title>Extensive microbial diversity within the chicken gut microbiome revealed by metagenomics and culture.</title>
        <authorList>
            <person name="Gilroy R."/>
            <person name="Ravi A."/>
            <person name="Getino M."/>
            <person name="Pursley I."/>
            <person name="Horton D.L."/>
            <person name="Alikhan N.F."/>
            <person name="Baker D."/>
            <person name="Gharbi K."/>
            <person name="Hall N."/>
            <person name="Watson M."/>
            <person name="Adriaenssens E.M."/>
            <person name="Foster-Nyarko E."/>
            <person name="Jarju S."/>
            <person name="Secka A."/>
            <person name="Antonio M."/>
            <person name="Oren A."/>
            <person name="Chaudhuri R.R."/>
            <person name="La Ragione R."/>
            <person name="Hildebrand F."/>
            <person name="Pallen M.J."/>
        </authorList>
    </citation>
    <scope>NUCLEOTIDE SEQUENCE</scope>
    <source>
        <strain evidence="15">CHK187-5294</strain>
    </source>
</reference>
<keyword evidence="10 12" id="KW-0234">DNA repair</keyword>
<evidence type="ECO:0000256" key="9">
    <source>
        <dbReference type="ARBA" id="ARBA00023125"/>
    </source>
</evidence>
<evidence type="ECO:0000313" key="16">
    <source>
        <dbReference type="Proteomes" id="UP000824132"/>
    </source>
</evidence>
<accession>A0A9D2CZI0</accession>
<dbReference type="HAMAP" id="MF_00365">
    <property type="entry name" value="RecF"/>
    <property type="match status" value="1"/>
</dbReference>
<dbReference type="Pfam" id="PF02463">
    <property type="entry name" value="SMC_N"/>
    <property type="match status" value="1"/>
</dbReference>
<gene>
    <name evidence="12 15" type="primary">recF</name>
    <name evidence="15" type="ORF">H9727_05595</name>
</gene>
<evidence type="ECO:0000256" key="3">
    <source>
        <dbReference type="ARBA" id="ARBA00020170"/>
    </source>
</evidence>
<comment type="function">
    <text evidence="12 13">The RecF protein is involved in DNA metabolism; it is required for DNA replication and normal SOS inducibility. RecF binds preferentially to single-stranded, linear DNA. It also seems to bind ATP.</text>
</comment>
<dbReference type="GO" id="GO:0006260">
    <property type="term" value="P:DNA replication"/>
    <property type="evidence" value="ECO:0007669"/>
    <property type="project" value="UniProtKB-UniRule"/>
</dbReference>
<feature type="domain" description="RecF/RecN/SMC N-terminal" evidence="14">
    <location>
        <begin position="3"/>
        <end position="342"/>
    </location>
</feature>
<dbReference type="InterPro" id="IPR003395">
    <property type="entry name" value="RecF/RecN/SMC_N"/>
</dbReference>
<dbReference type="GO" id="GO:0006302">
    <property type="term" value="P:double-strand break repair"/>
    <property type="evidence" value="ECO:0007669"/>
    <property type="project" value="TreeGrafter"/>
</dbReference>
<sequence>MRIKNLYLKNFRNYEEETFSFDGGLNVLYGRNAQGKTNCAEAVFYLCTGTSPRAKKEKQLIRAGEHAALIRADAESRFGSVHIEADIYENKREIRVNGMKISRNADLLGNINGVFFSPSELRLVQDGPDERRRFLNVSISQLSKSYYTALIRYNKILEQRNALLKNRDLGLVFETLPVWDAQLCRYAAEIAEKRQAFIAELAPVAEERHAYLTDGAEKLEIFSEKKYPAAKEEIERKLSEEFAQNYERDVRLGFTASGPHRDDLKILIGGEEARVYGSQGQARTAALAIKLAELEIFKNHAGEYPVLILDDVMSELDLPRRRKLLQKLDGVQTVLTCTHTEKVLFGKTVNKIRIAGGKIKR</sequence>
<comment type="similarity">
    <text evidence="2 12 13">Belongs to the RecF family.</text>
</comment>
<evidence type="ECO:0000256" key="11">
    <source>
        <dbReference type="ARBA" id="ARBA00023236"/>
    </source>
</evidence>
<dbReference type="PROSITE" id="PS00618">
    <property type="entry name" value="RECF_2"/>
    <property type="match status" value="1"/>
</dbReference>
<evidence type="ECO:0000256" key="4">
    <source>
        <dbReference type="ARBA" id="ARBA00022490"/>
    </source>
</evidence>
<dbReference type="EMBL" id="DXCL01000029">
    <property type="protein sequence ID" value="HIZ03742.1"/>
    <property type="molecule type" value="Genomic_DNA"/>
</dbReference>
<dbReference type="GO" id="GO:0009432">
    <property type="term" value="P:SOS response"/>
    <property type="evidence" value="ECO:0007669"/>
    <property type="project" value="UniProtKB-UniRule"/>
</dbReference>
<dbReference type="InterPro" id="IPR027417">
    <property type="entry name" value="P-loop_NTPase"/>
</dbReference>
<evidence type="ECO:0000256" key="7">
    <source>
        <dbReference type="ARBA" id="ARBA00022763"/>
    </source>
</evidence>
<dbReference type="PANTHER" id="PTHR32182:SF0">
    <property type="entry name" value="DNA REPLICATION AND REPAIR PROTEIN RECF"/>
    <property type="match status" value="1"/>
</dbReference>
<evidence type="ECO:0000256" key="5">
    <source>
        <dbReference type="ARBA" id="ARBA00022705"/>
    </source>
</evidence>
<dbReference type="InterPro" id="IPR042174">
    <property type="entry name" value="RecF_2"/>
</dbReference>
<dbReference type="SUPFAM" id="SSF52540">
    <property type="entry name" value="P-loop containing nucleoside triphosphate hydrolases"/>
    <property type="match status" value="1"/>
</dbReference>
<evidence type="ECO:0000256" key="6">
    <source>
        <dbReference type="ARBA" id="ARBA00022741"/>
    </source>
</evidence>
<dbReference type="PANTHER" id="PTHR32182">
    <property type="entry name" value="DNA REPLICATION AND REPAIR PROTEIN RECF"/>
    <property type="match status" value="1"/>
</dbReference>
<keyword evidence="8 12" id="KW-0067">ATP-binding</keyword>
<keyword evidence="4 12" id="KW-0963">Cytoplasm</keyword>
<dbReference type="InterPro" id="IPR018078">
    <property type="entry name" value="DNA-binding_RecF_CS"/>
</dbReference>
<evidence type="ECO:0000256" key="12">
    <source>
        <dbReference type="HAMAP-Rule" id="MF_00365"/>
    </source>
</evidence>
<evidence type="ECO:0000256" key="2">
    <source>
        <dbReference type="ARBA" id="ARBA00008016"/>
    </source>
</evidence>
<comment type="subcellular location">
    <subcellularLocation>
        <location evidence="1 12 13">Cytoplasm</location>
    </subcellularLocation>
</comment>
<evidence type="ECO:0000256" key="13">
    <source>
        <dbReference type="RuleBase" id="RU000578"/>
    </source>
</evidence>
<keyword evidence="9 12" id="KW-0238">DNA-binding</keyword>
<dbReference type="PROSITE" id="PS00617">
    <property type="entry name" value="RECF_1"/>
    <property type="match status" value="1"/>
</dbReference>
<evidence type="ECO:0000256" key="8">
    <source>
        <dbReference type="ARBA" id="ARBA00022840"/>
    </source>
</evidence>
<comment type="caution">
    <text evidence="15">The sequence shown here is derived from an EMBL/GenBank/DDBJ whole genome shotgun (WGS) entry which is preliminary data.</text>
</comment>
<reference evidence="15" key="2">
    <citation type="submission" date="2021-04" db="EMBL/GenBank/DDBJ databases">
        <authorList>
            <person name="Gilroy R."/>
        </authorList>
    </citation>
    <scope>NUCLEOTIDE SEQUENCE</scope>
    <source>
        <strain evidence="15">CHK187-5294</strain>
    </source>
</reference>
<dbReference type="Proteomes" id="UP000824132">
    <property type="component" value="Unassembled WGS sequence"/>
</dbReference>
<evidence type="ECO:0000259" key="14">
    <source>
        <dbReference type="Pfam" id="PF02463"/>
    </source>
</evidence>
<evidence type="ECO:0000256" key="1">
    <source>
        <dbReference type="ARBA" id="ARBA00004496"/>
    </source>
</evidence>
<keyword evidence="11 12" id="KW-0742">SOS response</keyword>
<dbReference type="GO" id="GO:0000731">
    <property type="term" value="P:DNA synthesis involved in DNA repair"/>
    <property type="evidence" value="ECO:0007669"/>
    <property type="project" value="TreeGrafter"/>
</dbReference>
<dbReference type="GO" id="GO:0005524">
    <property type="term" value="F:ATP binding"/>
    <property type="evidence" value="ECO:0007669"/>
    <property type="project" value="UniProtKB-UniRule"/>
</dbReference>
<keyword evidence="6 12" id="KW-0547">Nucleotide-binding</keyword>
<dbReference type="AlphaFoldDB" id="A0A9D2CZI0"/>
<evidence type="ECO:0000313" key="15">
    <source>
        <dbReference type="EMBL" id="HIZ03742.1"/>
    </source>
</evidence>
<dbReference type="NCBIfam" id="TIGR00611">
    <property type="entry name" value="recf"/>
    <property type="match status" value="1"/>
</dbReference>
<dbReference type="InterPro" id="IPR001238">
    <property type="entry name" value="DNA-binding_RecF"/>
</dbReference>
<evidence type="ECO:0000256" key="10">
    <source>
        <dbReference type="ARBA" id="ARBA00023204"/>
    </source>
</evidence>
<dbReference type="Gene3D" id="1.20.1050.90">
    <property type="entry name" value="RecF/RecN/SMC, N-terminal domain"/>
    <property type="match status" value="1"/>
</dbReference>
<proteinExistence type="inferred from homology"/>
<keyword evidence="7 12" id="KW-0227">DNA damage</keyword>
<protein>
    <recommendedName>
        <fullName evidence="3 12">DNA replication and repair protein RecF</fullName>
    </recommendedName>
</protein>
<dbReference type="GO" id="GO:0005737">
    <property type="term" value="C:cytoplasm"/>
    <property type="evidence" value="ECO:0007669"/>
    <property type="project" value="UniProtKB-SubCell"/>
</dbReference>
<feature type="binding site" evidence="12">
    <location>
        <begin position="30"/>
        <end position="37"/>
    </location>
    <ligand>
        <name>ATP</name>
        <dbReference type="ChEBI" id="CHEBI:30616"/>
    </ligand>
</feature>
<keyword evidence="5 12" id="KW-0235">DNA replication</keyword>
<dbReference type="GO" id="GO:0003697">
    <property type="term" value="F:single-stranded DNA binding"/>
    <property type="evidence" value="ECO:0007669"/>
    <property type="project" value="UniProtKB-UniRule"/>
</dbReference>
<name>A0A9D2CZI0_9FIRM</name>
<organism evidence="15 16">
    <name type="scientific">Candidatus Borkfalkia avistercoris</name>
    <dbReference type="NCBI Taxonomy" id="2838504"/>
    <lineage>
        <taxon>Bacteria</taxon>
        <taxon>Bacillati</taxon>
        <taxon>Bacillota</taxon>
        <taxon>Clostridia</taxon>
        <taxon>Christensenellales</taxon>
        <taxon>Christensenellaceae</taxon>
        <taxon>Candidatus Borkfalkia</taxon>
    </lineage>
</organism>
<dbReference type="Gene3D" id="3.40.50.300">
    <property type="entry name" value="P-loop containing nucleotide triphosphate hydrolases"/>
    <property type="match status" value="1"/>
</dbReference>